<evidence type="ECO:0000259" key="2">
    <source>
        <dbReference type="PROSITE" id="PS51352"/>
    </source>
</evidence>
<dbReference type="InterPro" id="IPR013766">
    <property type="entry name" value="Thioredoxin_domain"/>
</dbReference>
<dbReference type="EMBL" id="AP018005">
    <property type="protein sequence ID" value="BBB15713.1"/>
    <property type="molecule type" value="Genomic_DNA"/>
</dbReference>
<dbReference type="GO" id="GO:0016491">
    <property type="term" value="F:oxidoreductase activity"/>
    <property type="evidence" value="ECO:0007669"/>
    <property type="project" value="InterPro"/>
</dbReference>
<keyword evidence="4" id="KW-1185">Reference proteome</keyword>
<dbReference type="PROSITE" id="PS51352">
    <property type="entry name" value="THIOREDOXIN_2"/>
    <property type="match status" value="1"/>
</dbReference>
<proteinExistence type="predicted"/>
<name>A0A2Z5UXC7_9COXI</name>
<feature type="chain" id="PRO_5016262042" evidence="1">
    <location>
        <begin position="24"/>
        <end position="143"/>
    </location>
</feature>
<dbReference type="RefSeq" id="WP_126323254.1">
    <property type="nucleotide sequence ID" value="NZ_AP018005.1"/>
</dbReference>
<feature type="signal peptide" evidence="1">
    <location>
        <begin position="1"/>
        <end position="23"/>
    </location>
</feature>
<dbReference type="Proteomes" id="UP000282483">
    <property type="component" value="Chromosome"/>
</dbReference>
<dbReference type="SUPFAM" id="SSF52833">
    <property type="entry name" value="Thioredoxin-like"/>
    <property type="match status" value="1"/>
</dbReference>
<dbReference type="KEGG" id="rvi:RVIR1_12570"/>
<dbReference type="InterPro" id="IPR036249">
    <property type="entry name" value="Thioredoxin-like_sf"/>
</dbReference>
<protein>
    <submittedName>
        <fullName evidence="3">Putative thiol-disulfide oxidoreductase</fullName>
    </submittedName>
</protein>
<dbReference type="InterPro" id="IPR050553">
    <property type="entry name" value="Thioredoxin_ResA/DsbE_sf"/>
</dbReference>
<reference evidence="3 4" key="1">
    <citation type="submission" date="2017-03" db="EMBL/GenBank/DDBJ databases">
        <title>The genome sequence of Candidatus Rickettsiella viridis.</title>
        <authorList>
            <person name="Nikoh N."/>
            <person name="Tsuchida T."/>
            <person name="Yamaguchi K."/>
            <person name="Maeda T."/>
            <person name="Shigenobu S."/>
            <person name="Fukatsu T."/>
        </authorList>
    </citation>
    <scope>NUCLEOTIDE SEQUENCE [LARGE SCALE GENOMIC DNA]</scope>
    <source>
        <strain evidence="3 4">Ap-RA04</strain>
    </source>
</reference>
<feature type="domain" description="Thioredoxin" evidence="2">
    <location>
        <begin position="9"/>
        <end position="143"/>
    </location>
</feature>
<dbReference type="PANTHER" id="PTHR42852">
    <property type="entry name" value="THIOL:DISULFIDE INTERCHANGE PROTEIN DSBE"/>
    <property type="match status" value="1"/>
</dbReference>
<gene>
    <name evidence="3" type="primary">yjgP</name>
    <name evidence="3" type="ORF">RVIR1_12570</name>
</gene>
<accession>A0A2Z5UXC7</accession>
<dbReference type="CDD" id="cd02966">
    <property type="entry name" value="TlpA_like_family"/>
    <property type="match status" value="1"/>
</dbReference>
<organism evidence="3 4">
    <name type="scientific">Candidatus Rickettsiella viridis</name>
    <dbReference type="NCBI Taxonomy" id="676208"/>
    <lineage>
        <taxon>Bacteria</taxon>
        <taxon>Pseudomonadati</taxon>
        <taxon>Pseudomonadota</taxon>
        <taxon>Gammaproteobacteria</taxon>
        <taxon>Legionellales</taxon>
        <taxon>Coxiellaceae</taxon>
        <taxon>Rickettsiella</taxon>
    </lineage>
</organism>
<sequence>MSRAFQSLILAGVLALFSTAAFSSIVEKPINFSDYKGKWVVISYWATWCSICMGEIPELNAFYKAHTNDVVMFGFNYDDDGNLSKHIQQSGVAFPTLRHDPKGHFKLGRIRGLPTMLIIGPDGGLKHVLTGSQSRQDIENALR</sequence>
<keyword evidence="1" id="KW-0732">Signal</keyword>
<dbReference type="PANTHER" id="PTHR42852:SF13">
    <property type="entry name" value="PROTEIN DIPZ"/>
    <property type="match status" value="1"/>
</dbReference>
<dbReference type="Gene3D" id="3.40.30.10">
    <property type="entry name" value="Glutaredoxin"/>
    <property type="match status" value="1"/>
</dbReference>
<evidence type="ECO:0000313" key="4">
    <source>
        <dbReference type="Proteomes" id="UP000282483"/>
    </source>
</evidence>
<dbReference type="GO" id="GO:0016209">
    <property type="term" value="F:antioxidant activity"/>
    <property type="evidence" value="ECO:0007669"/>
    <property type="project" value="InterPro"/>
</dbReference>
<dbReference type="OrthoDB" id="9796554at2"/>
<evidence type="ECO:0000313" key="3">
    <source>
        <dbReference type="EMBL" id="BBB15713.1"/>
    </source>
</evidence>
<dbReference type="Pfam" id="PF00578">
    <property type="entry name" value="AhpC-TSA"/>
    <property type="match status" value="1"/>
</dbReference>
<dbReference type="InterPro" id="IPR000866">
    <property type="entry name" value="AhpC/TSA"/>
</dbReference>
<evidence type="ECO:0000256" key="1">
    <source>
        <dbReference type="SAM" id="SignalP"/>
    </source>
</evidence>
<dbReference type="AlphaFoldDB" id="A0A2Z5UXC7"/>